<protein>
    <submittedName>
        <fullName evidence="1">Uncharacterized protein</fullName>
    </submittedName>
</protein>
<dbReference type="RefSeq" id="WP_039754597.1">
    <property type="nucleotide sequence ID" value="NZ_JTCM02000167.1"/>
</dbReference>
<evidence type="ECO:0000313" key="1">
    <source>
        <dbReference type="EMBL" id="NEU77240.1"/>
    </source>
</evidence>
<comment type="caution">
    <text evidence="1">The sequence shown here is derived from an EMBL/GenBank/DDBJ whole genome shotgun (WGS) entry which is preliminary data.</text>
</comment>
<sequence>MEDKGDKEDKGARRIQNLILSLAWCYTTDWTAYAVKTVDAVLGKEFCFVRSRKATLVTTWGFQKVRQNWTAFI</sequence>
<proteinExistence type="predicted"/>
<keyword evidence="2" id="KW-1185">Reference proteome</keyword>
<name>A0A846HMG6_9CYAN</name>
<organism evidence="1 2">
    <name type="scientific">Hassallia byssoidea VB512170</name>
    <dbReference type="NCBI Taxonomy" id="1304833"/>
    <lineage>
        <taxon>Bacteria</taxon>
        <taxon>Bacillati</taxon>
        <taxon>Cyanobacteriota</taxon>
        <taxon>Cyanophyceae</taxon>
        <taxon>Nostocales</taxon>
        <taxon>Tolypothrichaceae</taxon>
        <taxon>Hassallia</taxon>
    </lineage>
</organism>
<dbReference type="EMBL" id="JTCM02000167">
    <property type="protein sequence ID" value="NEU77240.1"/>
    <property type="molecule type" value="Genomic_DNA"/>
</dbReference>
<accession>A0A846HMG6</accession>
<dbReference type="AlphaFoldDB" id="A0A846HMG6"/>
<dbReference type="Proteomes" id="UP000031549">
    <property type="component" value="Unassembled WGS sequence"/>
</dbReference>
<evidence type="ECO:0000313" key="2">
    <source>
        <dbReference type="Proteomes" id="UP000031549"/>
    </source>
</evidence>
<gene>
    <name evidence="1" type="ORF">PI95_033330</name>
</gene>
<reference evidence="1 2" key="1">
    <citation type="journal article" date="2015" name="Genome Announc.">
        <title>Draft Genome Sequence of Cyanobacterium Hassallia byssoidea Strain VB512170, Isolated from Monuments in India.</title>
        <authorList>
            <person name="Singh D."/>
            <person name="Chandrababunaidu M.M."/>
            <person name="Panda A."/>
            <person name="Sen D."/>
            <person name="Bhattacharyya S."/>
            <person name="Adhikary S.P."/>
            <person name="Tripathy S."/>
        </authorList>
    </citation>
    <scope>NUCLEOTIDE SEQUENCE [LARGE SCALE GENOMIC DNA]</scope>
    <source>
        <strain evidence="1 2">VB512170</strain>
    </source>
</reference>